<organism evidence="2 3">
    <name type="scientific">Lentinus tigrinus ALCF2SS1-6</name>
    <dbReference type="NCBI Taxonomy" id="1328759"/>
    <lineage>
        <taxon>Eukaryota</taxon>
        <taxon>Fungi</taxon>
        <taxon>Dikarya</taxon>
        <taxon>Basidiomycota</taxon>
        <taxon>Agaricomycotina</taxon>
        <taxon>Agaricomycetes</taxon>
        <taxon>Polyporales</taxon>
        <taxon>Polyporaceae</taxon>
        <taxon>Lentinus</taxon>
    </lineage>
</organism>
<dbReference type="Pfam" id="PF08240">
    <property type="entry name" value="ADH_N"/>
    <property type="match status" value="1"/>
</dbReference>
<dbReference type="InterPro" id="IPR036291">
    <property type="entry name" value="NAD(P)-bd_dom_sf"/>
</dbReference>
<name>A0A5C2RQQ0_9APHY</name>
<dbReference type="Pfam" id="PF00107">
    <property type="entry name" value="ADH_zinc_N"/>
    <property type="match status" value="1"/>
</dbReference>
<sequence length="353" mass="36688">MPSQQKALFLDSRQGSLTVRETDKPTPGPGELLVKVEAAALNPIDWMIQAFGVFVEKYPAIIGSDGAGTVVAVGEGVTAYAVSDRVAFQGTIDPVQKTIKGTFAQYTTTPAKFAMKIPANVSPESAATMPCTLPTAATVLYNQDESSPSVKLTAPWSESGKGKYAGKRALVLGGSSSVGQYVIQFARLSGFSPIIATASPQHSDFLKSLGATHVVDRNLPSETLQEEVTRIGGGPFDLVYDAISTADTQAVGYALTGPNGDFVVVSPAVALGGDDGPQKRVHMARGLLTLPGNDVVGAGLLAALPTLLESGDIKPNRTEVLSGGLNGIVPGLERLKSKQVSGTKLVVLPQETV</sequence>
<keyword evidence="3" id="KW-1185">Reference proteome</keyword>
<dbReference type="AlphaFoldDB" id="A0A5C2RQQ0"/>
<dbReference type="PANTHER" id="PTHR45348:SF2">
    <property type="entry name" value="ZINC-TYPE ALCOHOL DEHYDROGENASE-LIKE PROTEIN C2E1P3.01"/>
    <property type="match status" value="1"/>
</dbReference>
<dbReference type="InterPro" id="IPR013149">
    <property type="entry name" value="ADH-like_C"/>
</dbReference>
<dbReference type="CDD" id="cd08249">
    <property type="entry name" value="enoyl_reductase_like"/>
    <property type="match status" value="1"/>
</dbReference>
<feature type="domain" description="Enoyl reductase (ER)" evidence="1">
    <location>
        <begin position="15"/>
        <end position="347"/>
    </location>
</feature>
<dbReference type="OrthoDB" id="3233595at2759"/>
<dbReference type="SUPFAM" id="SSF51735">
    <property type="entry name" value="NAD(P)-binding Rossmann-fold domains"/>
    <property type="match status" value="1"/>
</dbReference>
<protein>
    <submittedName>
        <fullName evidence="2">GroES-like protein</fullName>
    </submittedName>
</protein>
<reference evidence="2" key="1">
    <citation type="journal article" date="2018" name="Genome Biol. Evol.">
        <title>Genomics and development of Lentinus tigrinus, a white-rot wood-decaying mushroom with dimorphic fruiting bodies.</title>
        <authorList>
            <person name="Wu B."/>
            <person name="Xu Z."/>
            <person name="Knudson A."/>
            <person name="Carlson A."/>
            <person name="Chen N."/>
            <person name="Kovaka S."/>
            <person name="LaButti K."/>
            <person name="Lipzen A."/>
            <person name="Pennachio C."/>
            <person name="Riley R."/>
            <person name="Schakwitz W."/>
            <person name="Umezawa K."/>
            <person name="Ohm R.A."/>
            <person name="Grigoriev I.V."/>
            <person name="Nagy L.G."/>
            <person name="Gibbons J."/>
            <person name="Hibbett D."/>
        </authorList>
    </citation>
    <scope>NUCLEOTIDE SEQUENCE [LARGE SCALE GENOMIC DNA]</scope>
    <source>
        <strain evidence="2">ALCF2SS1-6</strain>
    </source>
</reference>
<dbReference type="EMBL" id="ML122318">
    <property type="protein sequence ID" value="RPD53634.1"/>
    <property type="molecule type" value="Genomic_DNA"/>
</dbReference>
<dbReference type="STRING" id="1328759.A0A5C2RQQ0"/>
<dbReference type="InterPro" id="IPR047122">
    <property type="entry name" value="Trans-enoyl_RdTase-like"/>
</dbReference>
<accession>A0A5C2RQQ0</accession>
<dbReference type="Proteomes" id="UP000313359">
    <property type="component" value="Unassembled WGS sequence"/>
</dbReference>
<dbReference type="InterPro" id="IPR011032">
    <property type="entry name" value="GroES-like_sf"/>
</dbReference>
<gene>
    <name evidence="2" type="ORF">L227DRAFT_512882</name>
</gene>
<evidence type="ECO:0000313" key="3">
    <source>
        <dbReference type="Proteomes" id="UP000313359"/>
    </source>
</evidence>
<dbReference type="InterPro" id="IPR013154">
    <property type="entry name" value="ADH-like_N"/>
</dbReference>
<proteinExistence type="predicted"/>
<dbReference type="SUPFAM" id="SSF50129">
    <property type="entry name" value="GroES-like"/>
    <property type="match status" value="1"/>
</dbReference>
<dbReference type="InterPro" id="IPR020843">
    <property type="entry name" value="ER"/>
</dbReference>
<dbReference type="GO" id="GO:0016651">
    <property type="term" value="F:oxidoreductase activity, acting on NAD(P)H"/>
    <property type="evidence" value="ECO:0007669"/>
    <property type="project" value="InterPro"/>
</dbReference>
<evidence type="ECO:0000313" key="2">
    <source>
        <dbReference type="EMBL" id="RPD53634.1"/>
    </source>
</evidence>
<dbReference type="SMART" id="SM00829">
    <property type="entry name" value="PKS_ER"/>
    <property type="match status" value="1"/>
</dbReference>
<dbReference type="Gene3D" id="3.90.180.10">
    <property type="entry name" value="Medium-chain alcohol dehydrogenases, catalytic domain"/>
    <property type="match status" value="1"/>
</dbReference>
<dbReference type="PANTHER" id="PTHR45348">
    <property type="entry name" value="HYPOTHETICAL OXIDOREDUCTASE (EUROFUNG)"/>
    <property type="match status" value="1"/>
</dbReference>
<dbReference type="Gene3D" id="3.40.50.720">
    <property type="entry name" value="NAD(P)-binding Rossmann-like Domain"/>
    <property type="match status" value="1"/>
</dbReference>
<evidence type="ECO:0000259" key="1">
    <source>
        <dbReference type="SMART" id="SM00829"/>
    </source>
</evidence>